<feature type="transmembrane region" description="Helical" evidence="1">
    <location>
        <begin position="123"/>
        <end position="148"/>
    </location>
</feature>
<proteinExistence type="predicted"/>
<accession>A0A399E1A0</accession>
<reference evidence="2 3" key="1">
    <citation type="submission" date="2018-08" db="EMBL/GenBank/DDBJ databases">
        <title>Meiothermus terrae DSM 26712 genome sequencing project.</title>
        <authorList>
            <person name="Da Costa M.S."/>
            <person name="Albuquerque L."/>
            <person name="Raposo P."/>
            <person name="Froufe H.J.C."/>
            <person name="Barroso C.S."/>
            <person name="Egas C."/>
        </authorList>
    </citation>
    <scope>NUCLEOTIDE SEQUENCE [LARGE SCALE GENOMIC DNA]</scope>
    <source>
        <strain evidence="2 3">DSM 26712</strain>
    </source>
</reference>
<dbReference type="EMBL" id="QXDL01000335">
    <property type="protein sequence ID" value="RIH76011.1"/>
    <property type="molecule type" value="Genomic_DNA"/>
</dbReference>
<comment type="caution">
    <text evidence="2">The sequence shown here is derived from an EMBL/GenBank/DDBJ whole genome shotgun (WGS) entry which is preliminary data.</text>
</comment>
<feature type="transmembrane region" description="Helical" evidence="1">
    <location>
        <begin position="81"/>
        <end position="103"/>
    </location>
</feature>
<keyword evidence="3" id="KW-1185">Reference proteome</keyword>
<keyword evidence="1" id="KW-0472">Membrane</keyword>
<dbReference type="Proteomes" id="UP000265715">
    <property type="component" value="Unassembled WGS sequence"/>
</dbReference>
<protein>
    <submittedName>
        <fullName evidence="2">Uncharacterized protein</fullName>
    </submittedName>
</protein>
<organism evidence="2 3">
    <name type="scientific">Calidithermus terrae</name>
    <dbReference type="NCBI Taxonomy" id="1408545"/>
    <lineage>
        <taxon>Bacteria</taxon>
        <taxon>Thermotogati</taxon>
        <taxon>Deinococcota</taxon>
        <taxon>Deinococci</taxon>
        <taxon>Thermales</taxon>
        <taxon>Thermaceae</taxon>
        <taxon>Calidithermus</taxon>
    </lineage>
</organism>
<dbReference type="AlphaFoldDB" id="A0A399E1A0"/>
<keyword evidence="1" id="KW-0812">Transmembrane</keyword>
<name>A0A399E1A0_9DEIN</name>
<evidence type="ECO:0000256" key="1">
    <source>
        <dbReference type="SAM" id="Phobius"/>
    </source>
</evidence>
<evidence type="ECO:0000313" key="3">
    <source>
        <dbReference type="Proteomes" id="UP000265715"/>
    </source>
</evidence>
<evidence type="ECO:0000313" key="2">
    <source>
        <dbReference type="EMBL" id="RIH76011.1"/>
    </source>
</evidence>
<dbReference type="RefSeq" id="WP_119316746.1">
    <property type="nucleotide sequence ID" value="NZ_QXDL01000335.1"/>
</dbReference>
<gene>
    <name evidence="2" type="ORF">Mterra_03920</name>
</gene>
<sequence>MARRLSPSDPLEPGKQYEFAYAVKRGDPFALGKKGLEEHLNREFRTTLIRVDDWGRRDGLFVVRFHVEAPRAQAQGSPQPALVPALAIVVGALAAATVAYFAFRVALEFREALEVVGPGPIQTVGTGAAVGMGGLGVFLALLGLSLLWPKRQREETELHTPFGRYRRRRERSGPGVSRG</sequence>
<keyword evidence="1" id="KW-1133">Transmembrane helix</keyword>